<dbReference type="RefSeq" id="WP_134112523.1">
    <property type="nucleotide sequence ID" value="NZ_SOBG01000002.1"/>
</dbReference>
<keyword evidence="3" id="KW-0449">Lipoprotein</keyword>
<protein>
    <submittedName>
        <fullName evidence="3">LPP20 lipoprotein</fullName>
    </submittedName>
</protein>
<keyword evidence="1" id="KW-0175">Coiled coil</keyword>
<name>A0AA46DZN8_9FUSO</name>
<keyword evidence="2" id="KW-1133">Transmembrane helix</keyword>
<keyword evidence="2" id="KW-0812">Transmembrane</keyword>
<comment type="caution">
    <text evidence="3">The sequence shown here is derived from an EMBL/GenBank/DDBJ whole genome shotgun (WGS) entry which is preliminary data.</text>
</comment>
<proteinExistence type="predicted"/>
<keyword evidence="2" id="KW-0472">Membrane</keyword>
<dbReference type="Gene3D" id="3.10.28.20">
    <property type="entry name" value="Acetamidase/Formamidase-like domains"/>
    <property type="match status" value="1"/>
</dbReference>
<organism evidence="3 4">
    <name type="scientific">Hypnocyclicus thermotrophus</name>
    <dbReference type="NCBI Taxonomy" id="1627895"/>
    <lineage>
        <taxon>Bacteria</taxon>
        <taxon>Fusobacteriati</taxon>
        <taxon>Fusobacteriota</taxon>
        <taxon>Fusobacteriia</taxon>
        <taxon>Fusobacteriales</taxon>
        <taxon>Fusobacteriaceae</taxon>
        <taxon>Hypnocyclicus</taxon>
    </lineage>
</organism>
<sequence>MKDFNKVILFFIINITIFANITGYGNKITLEEAKKEALVNLANQISVKVDSEFYKEVNVDEKNNYSEKKSNKIKLTTIKEFLGVEFIINKLKSGYEVYAVLDKEDIPLYLNEIDKLNEKISYKLNIKEENLLKEKEKYKEVISLLEKIEDYRYILNGLGYSKNIKMIVSVTKIENNLEEIEKKLNEKKYLYIDIRKSFKNILYNDYLIKDLNRKLEYFANNNNIMITTNKTKGNIIVKINIDNNITEKTKPFYYNNKKISNGIYKNSLTVTIEIYDKRIGSIIGEKNINTTSKSVISKDSVIKNNIKKISAEINKEIKKALQTNKIVI</sequence>
<keyword evidence="4" id="KW-1185">Reference proteome</keyword>
<evidence type="ECO:0000313" key="3">
    <source>
        <dbReference type="EMBL" id="TDT71932.1"/>
    </source>
</evidence>
<feature type="transmembrane region" description="Helical" evidence="2">
    <location>
        <begin position="7"/>
        <end position="25"/>
    </location>
</feature>
<feature type="coiled-coil region" evidence="1">
    <location>
        <begin position="128"/>
        <end position="190"/>
    </location>
</feature>
<evidence type="ECO:0000256" key="2">
    <source>
        <dbReference type="SAM" id="Phobius"/>
    </source>
</evidence>
<gene>
    <name evidence="3" type="ORF">EV215_0624</name>
</gene>
<reference evidence="3 4" key="1">
    <citation type="submission" date="2019-03" db="EMBL/GenBank/DDBJ databases">
        <title>Genomic Encyclopedia of Type Strains, Phase IV (KMG-IV): sequencing the most valuable type-strain genomes for metagenomic binning, comparative biology and taxonomic classification.</title>
        <authorList>
            <person name="Goeker M."/>
        </authorList>
    </citation>
    <scope>NUCLEOTIDE SEQUENCE [LARGE SCALE GENOMIC DNA]</scope>
    <source>
        <strain evidence="3 4">DSM 100055</strain>
    </source>
</reference>
<evidence type="ECO:0000256" key="1">
    <source>
        <dbReference type="SAM" id="Coils"/>
    </source>
</evidence>
<dbReference type="EMBL" id="SOBG01000002">
    <property type="protein sequence ID" value="TDT71932.1"/>
    <property type="molecule type" value="Genomic_DNA"/>
</dbReference>
<evidence type="ECO:0000313" key="4">
    <source>
        <dbReference type="Proteomes" id="UP000294678"/>
    </source>
</evidence>
<accession>A0AA46DZN8</accession>
<dbReference type="Proteomes" id="UP000294678">
    <property type="component" value="Unassembled WGS sequence"/>
</dbReference>
<dbReference type="AlphaFoldDB" id="A0AA46DZN8"/>